<dbReference type="Gene3D" id="3.40.850.10">
    <property type="entry name" value="Kinesin motor domain"/>
    <property type="match status" value="1"/>
</dbReference>
<dbReference type="GO" id="GO:0003777">
    <property type="term" value="F:microtubule motor activity"/>
    <property type="evidence" value="ECO:0007669"/>
    <property type="project" value="InterPro"/>
</dbReference>
<evidence type="ECO:0000256" key="1">
    <source>
        <dbReference type="ARBA" id="ARBA00022741"/>
    </source>
</evidence>
<dbReference type="Pfam" id="PF00225">
    <property type="entry name" value="Kinesin"/>
    <property type="match status" value="1"/>
</dbReference>
<name>D8LV41_BLAHO</name>
<dbReference type="GO" id="GO:0008017">
    <property type="term" value="F:microtubule binding"/>
    <property type="evidence" value="ECO:0007669"/>
    <property type="project" value="InterPro"/>
</dbReference>
<comment type="caution">
    <text evidence="3">Lacks conserved residue(s) required for the propagation of feature annotation.</text>
</comment>
<dbReference type="GO" id="GO:0007018">
    <property type="term" value="P:microtubule-based movement"/>
    <property type="evidence" value="ECO:0007669"/>
    <property type="project" value="InterPro"/>
</dbReference>
<dbReference type="InterPro" id="IPR027417">
    <property type="entry name" value="P-loop_NTPase"/>
</dbReference>
<dbReference type="GO" id="GO:0005524">
    <property type="term" value="F:ATP binding"/>
    <property type="evidence" value="ECO:0007669"/>
    <property type="project" value="UniProtKB-KW"/>
</dbReference>
<dbReference type="PROSITE" id="PS50067">
    <property type="entry name" value="KINESIN_MOTOR_2"/>
    <property type="match status" value="1"/>
</dbReference>
<proteinExistence type="inferred from homology"/>
<dbReference type="GO" id="GO:0005871">
    <property type="term" value="C:kinesin complex"/>
    <property type="evidence" value="ECO:0007669"/>
    <property type="project" value="TreeGrafter"/>
</dbReference>
<dbReference type="GeneID" id="24922149"/>
<dbReference type="SUPFAM" id="SSF52540">
    <property type="entry name" value="P-loop containing nucleoside triphosphate hydrolases"/>
    <property type="match status" value="1"/>
</dbReference>
<dbReference type="InParanoid" id="D8LV41"/>
<protein>
    <submittedName>
        <fullName evidence="5">Kinesin</fullName>
    </submittedName>
</protein>
<dbReference type="InterPro" id="IPR027640">
    <property type="entry name" value="Kinesin-like_fam"/>
</dbReference>
<dbReference type="InterPro" id="IPR001752">
    <property type="entry name" value="Kinesin_motor_dom"/>
</dbReference>
<dbReference type="PANTHER" id="PTHR24115:SF578">
    <property type="entry name" value="KINESIN-LIKE PROTEIN KIFC1"/>
    <property type="match status" value="1"/>
</dbReference>
<dbReference type="SMART" id="SM00129">
    <property type="entry name" value="KISc"/>
    <property type="match status" value="1"/>
</dbReference>
<comment type="similarity">
    <text evidence="3">Belongs to the TRAFAC class myosin-kinesin ATPase superfamily. Kinesin family.</text>
</comment>
<organism evidence="5">
    <name type="scientific">Blastocystis hominis</name>
    <dbReference type="NCBI Taxonomy" id="12968"/>
    <lineage>
        <taxon>Eukaryota</taxon>
        <taxon>Sar</taxon>
        <taxon>Stramenopiles</taxon>
        <taxon>Bigyra</taxon>
        <taxon>Opalozoa</taxon>
        <taxon>Opalinata</taxon>
        <taxon>Blastocystidae</taxon>
        <taxon>Blastocystis</taxon>
    </lineage>
</organism>
<reference evidence="5" key="1">
    <citation type="submission" date="2010-02" db="EMBL/GenBank/DDBJ databases">
        <title>Sequencing and annotation of the Blastocystis hominis genome.</title>
        <authorList>
            <person name="Wincker P."/>
        </authorList>
    </citation>
    <scope>NUCLEOTIDE SEQUENCE</scope>
    <source>
        <strain evidence="5">Singapore isolate B</strain>
    </source>
</reference>
<accession>D8LV41</accession>
<dbReference type="PROSITE" id="PS00411">
    <property type="entry name" value="KINESIN_MOTOR_1"/>
    <property type="match status" value="1"/>
</dbReference>
<dbReference type="InterPro" id="IPR036961">
    <property type="entry name" value="Kinesin_motor_dom_sf"/>
</dbReference>
<dbReference type="OMA" id="ERMGRTH"/>
<evidence type="ECO:0000259" key="4">
    <source>
        <dbReference type="PROSITE" id="PS50067"/>
    </source>
</evidence>
<dbReference type="Proteomes" id="UP000008312">
    <property type="component" value="Unassembled WGS sequence"/>
</dbReference>
<dbReference type="InterPro" id="IPR019821">
    <property type="entry name" value="Kinesin_motor_CS"/>
</dbReference>
<dbReference type="OrthoDB" id="3176171at2759"/>
<dbReference type="PRINTS" id="PR00380">
    <property type="entry name" value="KINESINHEAVY"/>
</dbReference>
<sequence length="149" mass="16661">MERLLQKAFAIRATATTNMNIQSSRSHLLVQFVLYNGTEKPLAKLTLVDLAGSECLRQSGGQEERRKEAKMINLSLFELTNVLRDLNVPGKIPSFRNSKLTMMLKDSLGGQTKNLVLIHLNPTDRDYANSLSSLQLGEKISSIKDTRKS</sequence>
<feature type="domain" description="Kinesin motor" evidence="4">
    <location>
        <begin position="1"/>
        <end position="143"/>
    </location>
</feature>
<keyword evidence="1" id="KW-0547">Nucleotide-binding</keyword>
<gene>
    <name evidence="5" type="ORF">GSBLH_T00006024001</name>
</gene>
<evidence type="ECO:0000256" key="3">
    <source>
        <dbReference type="PROSITE-ProRule" id="PRU00283"/>
    </source>
</evidence>
<keyword evidence="2" id="KW-0067">ATP-binding</keyword>
<dbReference type="AlphaFoldDB" id="D8LV41"/>
<dbReference type="EMBL" id="FN668638">
    <property type="protein sequence ID" value="CBK19680.2"/>
    <property type="molecule type" value="Genomic_DNA"/>
</dbReference>
<dbReference type="RefSeq" id="XP_012893728.1">
    <property type="nucleotide sequence ID" value="XM_013038274.1"/>
</dbReference>
<evidence type="ECO:0000313" key="5">
    <source>
        <dbReference type="EMBL" id="CBK19680.2"/>
    </source>
</evidence>
<evidence type="ECO:0000313" key="6">
    <source>
        <dbReference type="Proteomes" id="UP000008312"/>
    </source>
</evidence>
<evidence type="ECO:0000256" key="2">
    <source>
        <dbReference type="ARBA" id="ARBA00022840"/>
    </source>
</evidence>
<keyword evidence="6" id="KW-1185">Reference proteome</keyword>
<dbReference type="PANTHER" id="PTHR24115">
    <property type="entry name" value="KINESIN-RELATED"/>
    <property type="match status" value="1"/>
</dbReference>
<dbReference type="GO" id="GO:0005874">
    <property type="term" value="C:microtubule"/>
    <property type="evidence" value="ECO:0007669"/>
    <property type="project" value="TreeGrafter"/>
</dbReference>
<dbReference type="GO" id="GO:0016887">
    <property type="term" value="F:ATP hydrolysis activity"/>
    <property type="evidence" value="ECO:0007669"/>
    <property type="project" value="TreeGrafter"/>
</dbReference>